<evidence type="ECO:0000259" key="7">
    <source>
        <dbReference type="Pfam" id="PF02610"/>
    </source>
</evidence>
<dbReference type="PANTHER" id="PTHR38464">
    <property type="entry name" value="L-ARABINOSE ISOMERASE"/>
    <property type="match status" value="1"/>
</dbReference>
<dbReference type="SUPFAM" id="SSF53743">
    <property type="entry name" value="FucI/AraA N-terminal and middle domains"/>
    <property type="match status" value="1"/>
</dbReference>
<comment type="pathway">
    <text evidence="6">Carbohydrate degradation; L-arabinose degradation via L-ribulose; D-xylulose 5-phosphate from L-arabinose (bacterial route): step 1/3.</text>
</comment>
<dbReference type="EC" id="5.3.1.4" evidence="6"/>
<dbReference type="InterPro" id="IPR055390">
    <property type="entry name" value="AraA_central"/>
</dbReference>
<keyword evidence="5 6" id="KW-0119">Carbohydrate metabolism</keyword>
<dbReference type="SUPFAM" id="SSF50443">
    <property type="entry name" value="FucI/AraA C-terminal domain-like"/>
    <property type="match status" value="1"/>
</dbReference>
<dbReference type="PIRSF" id="PIRSF001478">
    <property type="entry name" value="L-ara_isomerase"/>
    <property type="match status" value="1"/>
</dbReference>
<dbReference type="InterPro" id="IPR004216">
    <property type="entry name" value="Fuc/Ara_isomerase_C"/>
</dbReference>
<dbReference type="EMBL" id="FUYV01000001">
    <property type="protein sequence ID" value="SKB31220.1"/>
    <property type="molecule type" value="Genomic_DNA"/>
</dbReference>
<reference evidence="10 11" key="1">
    <citation type="submission" date="2017-02" db="EMBL/GenBank/DDBJ databases">
        <authorList>
            <person name="Peterson S.W."/>
        </authorList>
    </citation>
    <scope>NUCLEOTIDE SEQUENCE [LARGE SCALE GENOMIC DNA]</scope>
    <source>
        <strain evidence="10 11">DSM 24412</strain>
    </source>
</reference>
<keyword evidence="1 6" id="KW-0479">Metal-binding</keyword>
<evidence type="ECO:0000259" key="9">
    <source>
        <dbReference type="Pfam" id="PF24856"/>
    </source>
</evidence>
<evidence type="ECO:0000256" key="6">
    <source>
        <dbReference type="HAMAP-Rule" id="MF_00519"/>
    </source>
</evidence>
<dbReference type="InterPro" id="IPR003762">
    <property type="entry name" value="Lara_isomerase"/>
</dbReference>
<evidence type="ECO:0000256" key="3">
    <source>
        <dbReference type="ARBA" id="ARBA00023211"/>
    </source>
</evidence>
<dbReference type="Pfam" id="PF02610">
    <property type="entry name" value="AraA_N"/>
    <property type="match status" value="1"/>
</dbReference>
<dbReference type="HAMAP" id="MF_00519">
    <property type="entry name" value="Arabinose_Isome"/>
    <property type="match status" value="1"/>
</dbReference>
<dbReference type="GO" id="GO:0008733">
    <property type="term" value="F:L-arabinose isomerase activity"/>
    <property type="evidence" value="ECO:0007669"/>
    <property type="project" value="UniProtKB-UniRule"/>
</dbReference>
<evidence type="ECO:0000313" key="10">
    <source>
        <dbReference type="EMBL" id="SKB31220.1"/>
    </source>
</evidence>
<evidence type="ECO:0000256" key="5">
    <source>
        <dbReference type="ARBA" id="ARBA00023277"/>
    </source>
</evidence>
<feature type="binding site" evidence="6">
    <location>
        <position position="447"/>
    </location>
    <ligand>
        <name>Mn(2+)</name>
        <dbReference type="ChEBI" id="CHEBI:29035"/>
    </ligand>
</feature>
<name>A0A1T5A8G9_9BACT</name>
<accession>A0A1T5A8G9</accession>
<dbReference type="Pfam" id="PF24856">
    <property type="entry name" value="AraA_central"/>
    <property type="match status" value="1"/>
</dbReference>
<evidence type="ECO:0000256" key="2">
    <source>
        <dbReference type="ARBA" id="ARBA00022935"/>
    </source>
</evidence>
<evidence type="ECO:0000256" key="1">
    <source>
        <dbReference type="ARBA" id="ARBA00022723"/>
    </source>
</evidence>
<keyword evidence="3 6" id="KW-0464">Manganese</keyword>
<dbReference type="InterPro" id="IPR055389">
    <property type="entry name" value="AraA_N"/>
</dbReference>
<dbReference type="InterPro" id="IPR038583">
    <property type="entry name" value="AraA_N_sf"/>
</dbReference>
<dbReference type="InterPro" id="IPR009015">
    <property type="entry name" value="Fucose_isomerase_N/cen_sf"/>
</dbReference>
<dbReference type="KEGG" id="asx:CDL62_06480"/>
<keyword evidence="11" id="KW-1185">Reference proteome</keyword>
<keyword evidence="4 6" id="KW-0413">Isomerase</keyword>
<feature type="binding site" evidence="6">
    <location>
        <position position="348"/>
    </location>
    <ligand>
        <name>Mn(2+)</name>
        <dbReference type="ChEBI" id="CHEBI:29035"/>
    </ligand>
</feature>
<dbReference type="Gene3D" id="3.40.50.10940">
    <property type="match status" value="1"/>
</dbReference>
<keyword evidence="2 6" id="KW-0054">Arabinose catabolism</keyword>
<comment type="function">
    <text evidence="6">Catalyzes the conversion of L-arabinose to L-ribulose.</text>
</comment>
<dbReference type="CDD" id="cd03557">
    <property type="entry name" value="L-arabinose_isomerase"/>
    <property type="match status" value="1"/>
</dbReference>
<proteinExistence type="inferred from homology"/>
<gene>
    <name evidence="6" type="primary">araA</name>
    <name evidence="10" type="ORF">SAMN03080601_00141</name>
</gene>
<comment type="cofactor">
    <cofactor evidence="6">
        <name>Mn(2+)</name>
        <dbReference type="ChEBI" id="CHEBI:29035"/>
    </cofactor>
    <text evidence="6">Binds 1 Mn(2+) ion per subunit.</text>
</comment>
<protein>
    <recommendedName>
        <fullName evidence="6">L-arabinose isomerase</fullName>
        <ecNumber evidence="6">5.3.1.4</ecNumber>
    </recommendedName>
</protein>
<feature type="domain" description="L-arabinose isomerase C-terminal" evidence="8">
    <location>
        <begin position="326"/>
        <end position="469"/>
    </location>
</feature>
<dbReference type="UniPathway" id="UPA00145">
    <property type="reaction ID" value="UER00565"/>
</dbReference>
<dbReference type="OrthoDB" id="9765600at2"/>
<feature type="domain" description="L-arabinose isomerase N-terminal" evidence="7">
    <location>
        <begin position="6"/>
        <end position="171"/>
    </location>
</feature>
<dbReference type="RefSeq" id="WP_079555936.1">
    <property type="nucleotide sequence ID" value="NZ_CP021904.1"/>
</dbReference>
<dbReference type="GO" id="GO:0005829">
    <property type="term" value="C:cytosol"/>
    <property type="evidence" value="ECO:0007669"/>
    <property type="project" value="TreeGrafter"/>
</dbReference>
<comment type="catalytic activity">
    <reaction evidence="6">
        <text>beta-L-arabinopyranose = L-ribulose</text>
        <dbReference type="Rhea" id="RHEA:14821"/>
        <dbReference type="ChEBI" id="CHEBI:16880"/>
        <dbReference type="ChEBI" id="CHEBI:40886"/>
        <dbReference type="EC" id="5.3.1.4"/>
    </reaction>
</comment>
<evidence type="ECO:0000313" key="11">
    <source>
        <dbReference type="Proteomes" id="UP000191055"/>
    </source>
</evidence>
<organism evidence="10 11">
    <name type="scientific">Alkalitalea saponilacus</name>
    <dbReference type="NCBI Taxonomy" id="889453"/>
    <lineage>
        <taxon>Bacteria</taxon>
        <taxon>Pseudomonadati</taxon>
        <taxon>Bacteroidota</taxon>
        <taxon>Bacteroidia</taxon>
        <taxon>Marinilabiliales</taxon>
        <taxon>Marinilabiliaceae</taxon>
        <taxon>Alkalitalea</taxon>
    </lineage>
</organism>
<feature type="binding site" evidence="6">
    <location>
        <position position="331"/>
    </location>
    <ligand>
        <name>Mn(2+)</name>
        <dbReference type="ChEBI" id="CHEBI:29035"/>
    </ligand>
</feature>
<dbReference type="InterPro" id="IPR024664">
    <property type="entry name" value="Ara_Isoase_C"/>
</dbReference>
<dbReference type="GO" id="GO:0019569">
    <property type="term" value="P:L-arabinose catabolic process to D-xylulose 5-phosphate"/>
    <property type="evidence" value="ECO:0007669"/>
    <property type="project" value="UniProtKB-UniRule"/>
</dbReference>
<sequence>MLKHLEVWFVTGSQHLYGPKTLEQVASNSTAIAAALNESAHIPVKIVYKPVVKTAEEILNVCIEANNAKNCLGLITWMHTFSPAKMWISGLMSLQKPFLHLHTQYNQDLPWSEIDMDFMNLNQAAHGDREFGFIGSRLRIQRKVVVGHWSEEGVQKRIGTWTRAAAGWNELRNLKVARFGDNMRNVAVTEGDKVEAQIRLGFTVHGYGIGDLVKEVNAVSESDITKLAEEIEANYDVVPELRKGGAKHDSLRESAKIEIGLRTFLEKGGFKAFADTFEDLNGLEQLPGFAVQRLMADGYGFGAEGDWKTAALVRAMKVMATGLEGGTSFMEDYTYDFNPSGAKVLGAHMLEVCESIAENKPKVEIHELGIGGKADPVRSTFTVRPGSAINASIMDMGNRFRLVVNEVEVVPLDAPMPKLPVASALWVPKPNLEVGAGAWILAGGAHHTSFSQVITAECMEDFAEMAGIEFLLIDDKTTISDFKKELKWNDLFYHLSKGI</sequence>
<evidence type="ECO:0000256" key="4">
    <source>
        <dbReference type="ARBA" id="ARBA00023235"/>
    </source>
</evidence>
<dbReference type="PANTHER" id="PTHR38464:SF1">
    <property type="entry name" value="L-ARABINOSE ISOMERASE"/>
    <property type="match status" value="1"/>
</dbReference>
<dbReference type="NCBIfam" id="NF002795">
    <property type="entry name" value="PRK02929.1"/>
    <property type="match status" value="1"/>
</dbReference>
<comment type="similarity">
    <text evidence="6">Belongs to the arabinose isomerase family.</text>
</comment>
<dbReference type="STRING" id="889453.SAMN03080601_00141"/>
<feature type="domain" description="L-arabinose isomerase central" evidence="9">
    <location>
        <begin position="175"/>
        <end position="322"/>
    </location>
</feature>
<dbReference type="Pfam" id="PF11762">
    <property type="entry name" value="Arabinose_Iso_C"/>
    <property type="match status" value="1"/>
</dbReference>
<evidence type="ECO:0000259" key="8">
    <source>
        <dbReference type="Pfam" id="PF11762"/>
    </source>
</evidence>
<dbReference type="GO" id="GO:0030145">
    <property type="term" value="F:manganese ion binding"/>
    <property type="evidence" value="ECO:0007669"/>
    <property type="project" value="UniProtKB-UniRule"/>
</dbReference>
<dbReference type="AlphaFoldDB" id="A0A1T5A8G9"/>
<feature type="binding site" evidence="6">
    <location>
        <position position="304"/>
    </location>
    <ligand>
        <name>Mn(2+)</name>
        <dbReference type="ChEBI" id="CHEBI:29035"/>
    </ligand>
</feature>
<dbReference type="Proteomes" id="UP000191055">
    <property type="component" value="Unassembled WGS sequence"/>
</dbReference>